<keyword evidence="3" id="KW-1185">Reference proteome</keyword>
<feature type="compositionally biased region" description="Basic and acidic residues" evidence="1">
    <location>
        <begin position="71"/>
        <end position="80"/>
    </location>
</feature>
<name>A0A4Y2WKK3_ARAVE</name>
<evidence type="ECO:0000313" key="3">
    <source>
        <dbReference type="Proteomes" id="UP000499080"/>
    </source>
</evidence>
<organism evidence="2 3">
    <name type="scientific">Araneus ventricosus</name>
    <name type="common">Orbweaver spider</name>
    <name type="synonym">Epeira ventricosa</name>
    <dbReference type="NCBI Taxonomy" id="182803"/>
    <lineage>
        <taxon>Eukaryota</taxon>
        <taxon>Metazoa</taxon>
        <taxon>Ecdysozoa</taxon>
        <taxon>Arthropoda</taxon>
        <taxon>Chelicerata</taxon>
        <taxon>Arachnida</taxon>
        <taxon>Araneae</taxon>
        <taxon>Araneomorphae</taxon>
        <taxon>Entelegynae</taxon>
        <taxon>Araneoidea</taxon>
        <taxon>Araneidae</taxon>
        <taxon>Araneus</taxon>
    </lineage>
</organism>
<gene>
    <name evidence="2" type="ORF">AVEN_80038_1</name>
</gene>
<dbReference type="AlphaFoldDB" id="A0A4Y2WKK3"/>
<dbReference type="Proteomes" id="UP000499080">
    <property type="component" value="Unassembled WGS sequence"/>
</dbReference>
<proteinExistence type="predicted"/>
<protein>
    <submittedName>
        <fullName evidence="2">Uncharacterized protein</fullName>
    </submittedName>
</protein>
<evidence type="ECO:0000256" key="1">
    <source>
        <dbReference type="SAM" id="MobiDB-lite"/>
    </source>
</evidence>
<sequence length="94" mass="11098">MATLAEGNTEREIHSRMNRFYFADFMSYSVGNLKMAELVFMEKKGNDASLSFIKTLFIELIMVRERQEPFTFSRDEDRSGRTALPHKRRASRRQ</sequence>
<accession>A0A4Y2WKK3</accession>
<comment type="caution">
    <text evidence="2">The sequence shown here is derived from an EMBL/GenBank/DDBJ whole genome shotgun (WGS) entry which is preliminary data.</text>
</comment>
<dbReference type="EMBL" id="BGPR01062665">
    <property type="protein sequence ID" value="GBO38055.1"/>
    <property type="molecule type" value="Genomic_DNA"/>
</dbReference>
<reference evidence="2 3" key="1">
    <citation type="journal article" date="2019" name="Sci. Rep.">
        <title>Orb-weaving spider Araneus ventricosus genome elucidates the spidroin gene catalogue.</title>
        <authorList>
            <person name="Kono N."/>
            <person name="Nakamura H."/>
            <person name="Ohtoshi R."/>
            <person name="Moran D.A.P."/>
            <person name="Shinohara A."/>
            <person name="Yoshida Y."/>
            <person name="Fujiwara M."/>
            <person name="Mori M."/>
            <person name="Tomita M."/>
            <person name="Arakawa K."/>
        </authorList>
    </citation>
    <scope>NUCLEOTIDE SEQUENCE [LARGE SCALE GENOMIC DNA]</scope>
</reference>
<feature type="compositionally biased region" description="Basic residues" evidence="1">
    <location>
        <begin position="84"/>
        <end position="94"/>
    </location>
</feature>
<evidence type="ECO:0000313" key="2">
    <source>
        <dbReference type="EMBL" id="GBO38055.1"/>
    </source>
</evidence>
<feature type="region of interest" description="Disordered" evidence="1">
    <location>
        <begin position="71"/>
        <end position="94"/>
    </location>
</feature>